<dbReference type="EMBL" id="CP115450">
    <property type="protein sequence ID" value="WBP88572.1"/>
    <property type="molecule type" value="Genomic_DNA"/>
</dbReference>
<evidence type="ECO:0000313" key="3">
    <source>
        <dbReference type="Proteomes" id="UP001212821"/>
    </source>
</evidence>
<accession>A0ABY7Q7H7</accession>
<organism evidence="2 3">
    <name type="scientific">Kitasatospora cathayae</name>
    <dbReference type="NCBI Taxonomy" id="3004092"/>
    <lineage>
        <taxon>Bacteria</taxon>
        <taxon>Bacillati</taxon>
        <taxon>Actinomycetota</taxon>
        <taxon>Actinomycetes</taxon>
        <taxon>Kitasatosporales</taxon>
        <taxon>Streptomycetaceae</taxon>
        <taxon>Kitasatospora</taxon>
    </lineage>
</organism>
<dbReference type="RefSeq" id="WP_270146626.1">
    <property type="nucleotide sequence ID" value="NZ_CP115450.1"/>
</dbReference>
<keyword evidence="3" id="KW-1185">Reference proteome</keyword>
<protein>
    <submittedName>
        <fullName evidence="2">Uncharacterized protein</fullName>
    </submittedName>
</protein>
<gene>
    <name evidence="2" type="ORF">O1G21_23820</name>
</gene>
<dbReference type="Proteomes" id="UP001212821">
    <property type="component" value="Chromosome"/>
</dbReference>
<evidence type="ECO:0000256" key="1">
    <source>
        <dbReference type="SAM" id="MobiDB-lite"/>
    </source>
</evidence>
<evidence type="ECO:0000313" key="2">
    <source>
        <dbReference type="EMBL" id="WBP88572.1"/>
    </source>
</evidence>
<feature type="region of interest" description="Disordered" evidence="1">
    <location>
        <begin position="1"/>
        <end position="36"/>
    </location>
</feature>
<reference evidence="3" key="1">
    <citation type="submission" date="2022-12" db="EMBL/GenBank/DDBJ databases">
        <authorList>
            <person name="Mo P."/>
        </authorList>
    </citation>
    <scope>NUCLEOTIDE SEQUENCE [LARGE SCALE GENOMIC DNA]</scope>
    <source>
        <strain evidence="3">HUAS 3-15</strain>
    </source>
</reference>
<name>A0ABY7Q7H7_9ACTN</name>
<proteinExistence type="predicted"/>
<sequence>MGTVEDGAAAARIEPGADVVERAGEPPRPAGPGLRHCLRTGEHCRETYGTLAPA</sequence>